<comment type="catalytic activity">
    <reaction evidence="6">
        <text>N-acetyl-alpha-D-glucosamine 1-phosphate + UTP + H(+) = UDP-N-acetyl-alpha-D-glucosamine + diphosphate</text>
        <dbReference type="Rhea" id="RHEA:13509"/>
        <dbReference type="ChEBI" id="CHEBI:15378"/>
        <dbReference type="ChEBI" id="CHEBI:33019"/>
        <dbReference type="ChEBI" id="CHEBI:46398"/>
        <dbReference type="ChEBI" id="CHEBI:57705"/>
        <dbReference type="ChEBI" id="CHEBI:57776"/>
        <dbReference type="EC" id="2.7.7.23"/>
    </reaction>
</comment>
<dbReference type="SUPFAM" id="SSF53448">
    <property type="entry name" value="Nucleotide-diphospho-sugar transferases"/>
    <property type="match status" value="1"/>
</dbReference>
<comment type="pathway">
    <text evidence="1">Nucleotide-sugar biosynthesis; UDP-N-acetyl-alpha-D-glucosamine biosynthesis; UDP-N-acetyl-alpha-D-glucosamine from N-acetyl-alpha-D-glucosamine 1-phosphate: step 1/1.</text>
</comment>
<dbReference type="OMA" id="THCTVPW"/>
<dbReference type="EMBL" id="CVMV01000032">
    <property type="protein sequence ID" value="CRG95142.1"/>
    <property type="molecule type" value="Genomic_DNA"/>
</dbReference>
<evidence type="ECO:0000313" key="8">
    <source>
        <dbReference type="Proteomes" id="UP000220797"/>
    </source>
</evidence>
<sequence length="569" mass="66472">MESVIKLLEHHNQSQLCEHLRNYSLHNFDTSDLNNLEIFLKKMNEITNLEEEKEKEYITYVPKLIDIDSIYDCKNPENGSIFINMYKKKCVLNELRCLGLEIIKKNKVAVILLAGGLGSRLGLSKAKGLLEVTPLLNKTFFQIYFEQINFLESFCSFNEKIEIPKISENENKNNPSTNNSECEVMDKKNNNDISCNNKNNNSFLNQNFNCINSSKPSLSKDDQNSIFLNNSCNKKVSIYIYIMTSNFTHDITVKYLEENKFFGLKKENILIFKQCDNYSTDFNYNLLLTNPNKLLTNPAGNGDIFRAIDKNGIIEDMVNKNIKYIQIVSIDNVLNKIADPVLIGFCSFFNCDIANKSVKRKEKESMGIFCLREKKKKKKNSNKVHNYFSVCEYTELPNDISKNSELFEYGNICHHMFSFDFLNYIVKNKIYDKMKLHKISRKKDYYDLSLKNKKSNPLVNNIAYCYEYFIFDVFKYARKILSFEISREKEFSPIKGNNKGDSILEAQKNLSNLHKSWLINQNFNIIDNRDEKLNFCEISPLVSYDGNFFFDLPKHKTIHLPYFLDKNSH</sequence>
<dbReference type="InterPro" id="IPR002618">
    <property type="entry name" value="UDPGP_fam"/>
</dbReference>
<dbReference type="GO" id="GO:0006048">
    <property type="term" value="P:UDP-N-acetylglucosamine biosynthetic process"/>
    <property type="evidence" value="ECO:0007669"/>
    <property type="project" value="TreeGrafter"/>
</dbReference>
<evidence type="ECO:0000256" key="2">
    <source>
        <dbReference type="ARBA" id="ARBA00010401"/>
    </source>
</evidence>
<dbReference type="Pfam" id="PF01704">
    <property type="entry name" value="UDPGP"/>
    <property type="match status" value="2"/>
</dbReference>
<evidence type="ECO:0000256" key="3">
    <source>
        <dbReference type="ARBA" id="ARBA00012457"/>
    </source>
</evidence>
<evidence type="ECO:0000256" key="6">
    <source>
        <dbReference type="ARBA" id="ARBA00048493"/>
    </source>
</evidence>
<dbReference type="AlphaFoldDB" id="A0A1J1GS87"/>
<dbReference type="PANTHER" id="PTHR11952">
    <property type="entry name" value="UDP- GLUCOSE PYROPHOSPHORYLASE"/>
    <property type="match status" value="1"/>
</dbReference>
<organism evidence="7 8">
    <name type="scientific">Plasmodium gallinaceum</name>
    <dbReference type="NCBI Taxonomy" id="5849"/>
    <lineage>
        <taxon>Eukaryota</taxon>
        <taxon>Sar</taxon>
        <taxon>Alveolata</taxon>
        <taxon>Apicomplexa</taxon>
        <taxon>Aconoidasida</taxon>
        <taxon>Haemosporida</taxon>
        <taxon>Plasmodiidae</taxon>
        <taxon>Plasmodium</taxon>
        <taxon>Plasmodium (Haemamoeba)</taxon>
    </lineage>
</organism>
<evidence type="ECO:0000313" key="7">
    <source>
        <dbReference type="EMBL" id="CRG95142.1"/>
    </source>
</evidence>
<name>A0A1J1GS87_PLAGA</name>
<dbReference type="OrthoDB" id="532420at2759"/>
<evidence type="ECO:0000256" key="5">
    <source>
        <dbReference type="ARBA" id="ARBA00022695"/>
    </source>
</evidence>
<dbReference type="InterPro" id="IPR029044">
    <property type="entry name" value="Nucleotide-diphossugar_trans"/>
</dbReference>
<dbReference type="Proteomes" id="UP000220797">
    <property type="component" value="Unassembled WGS sequence"/>
</dbReference>
<dbReference type="RefSeq" id="XP_028527955.1">
    <property type="nucleotide sequence ID" value="XM_028671287.1"/>
</dbReference>
<keyword evidence="8" id="KW-1185">Reference proteome</keyword>
<proteinExistence type="inferred from homology"/>
<reference evidence="7" key="1">
    <citation type="submission" date="2015-04" db="EMBL/GenBank/DDBJ databases">
        <authorList>
            <consortium name="Pathogen Informatics"/>
        </authorList>
    </citation>
    <scope>NUCLEOTIDE SEQUENCE [LARGE SCALE GENOMIC DNA]</scope>
    <source>
        <strain evidence="7">8A</strain>
    </source>
</reference>
<dbReference type="GO" id="GO:0003977">
    <property type="term" value="F:UDP-N-acetylglucosamine diphosphorylase activity"/>
    <property type="evidence" value="ECO:0007669"/>
    <property type="project" value="UniProtKB-EC"/>
</dbReference>
<protein>
    <recommendedName>
        <fullName evidence="3">UDP-N-acetylglucosamine diphosphorylase</fullName>
        <ecNumber evidence="3">2.7.7.23</ecNumber>
    </recommendedName>
</protein>
<dbReference type="GeneID" id="39731075"/>
<comment type="caution">
    <text evidence="7">The sequence shown here is derived from an EMBL/GenBank/DDBJ whole genome shotgun (WGS) entry which is preliminary data.</text>
</comment>
<gene>
    <name evidence="7" type="ORF">PGAL8A_00254700</name>
</gene>
<keyword evidence="5 7" id="KW-0548">Nucleotidyltransferase</keyword>
<keyword evidence="4 7" id="KW-0808">Transferase</keyword>
<evidence type="ECO:0000256" key="4">
    <source>
        <dbReference type="ARBA" id="ARBA00022679"/>
    </source>
</evidence>
<evidence type="ECO:0000256" key="1">
    <source>
        <dbReference type="ARBA" id="ARBA00005208"/>
    </source>
</evidence>
<accession>A0A1J1GS87</accession>
<dbReference type="InterPro" id="IPR039741">
    <property type="entry name" value="UDP-sugar_pyrophosphorylase"/>
</dbReference>
<comment type="similarity">
    <text evidence="2">Belongs to the UDPGP type 1 family.</text>
</comment>
<dbReference type="Gene3D" id="3.90.550.10">
    <property type="entry name" value="Spore Coat Polysaccharide Biosynthesis Protein SpsA, Chain A"/>
    <property type="match status" value="1"/>
</dbReference>
<dbReference type="EC" id="2.7.7.23" evidence="3"/>
<dbReference type="PANTHER" id="PTHR11952:SF2">
    <property type="entry name" value="LD24639P"/>
    <property type="match status" value="1"/>
</dbReference>
<dbReference type="VEuPathDB" id="PlasmoDB:PGAL8A_00254700"/>